<dbReference type="KEGG" id="crq:GCK72_005486"/>
<dbReference type="RefSeq" id="XP_053589401.1">
    <property type="nucleotide sequence ID" value="XM_053725207.1"/>
</dbReference>
<feature type="transmembrane region" description="Helical" evidence="8">
    <location>
        <begin position="96"/>
        <end position="119"/>
    </location>
</feature>
<name>A0A6A5HFK8_CAERE</name>
<feature type="transmembrane region" description="Helical" evidence="8">
    <location>
        <begin position="672"/>
        <end position="694"/>
    </location>
</feature>
<feature type="transmembrane region" description="Helical" evidence="8">
    <location>
        <begin position="419"/>
        <end position="448"/>
    </location>
</feature>
<evidence type="ECO:0000256" key="4">
    <source>
        <dbReference type="ARBA" id="ARBA00022989"/>
    </source>
</evidence>
<dbReference type="PANTHER" id="PTHR11238:SF9">
    <property type="entry name" value="PROMININ, ISOFORM D"/>
    <property type="match status" value="1"/>
</dbReference>
<organism evidence="10 11">
    <name type="scientific">Caenorhabditis remanei</name>
    <name type="common">Caenorhabditis vulgaris</name>
    <dbReference type="NCBI Taxonomy" id="31234"/>
    <lineage>
        <taxon>Eukaryota</taxon>
        <taxon>Metazoa</taxon>
        <taxon>Ecdysozoa</taxon>
        <taxon>Nematoda</taxon>
        <taxon>Chromadorea</taxon>
        <taxon>Rhabditida</taxon>
        <taxon>Rhabditina</taxon>
        <taxon>Rhabditomorpha</taxon>
        <taxon>Rhabditoidea</taxon>
        <taxon>Rhabditidae</taxon>
        <taxon>Peloderinae</taxon>
        <taxon>Caenorhabditis</taxon>
    </lineage>
</organism>
<feature type="region of interest" description="Disordered" evidence="7">
    <location>
        <begin position="809"/>
        <end position="829"/>
    </location>
</feature>
<comment type="subcellular location">
    <subcellularLocation>
        <location evidence="1">Membrane</location>
        <topology evidence="1">Multi-pass membrane protein</topology>
    </subcellularLocation>
</comment>
<keyword evidence="3 8" id="KW-0812">Transmembrane</keyword>
<dbReference type="GeneID" id="9822395"/>
<comment type="similarity">
    <text evidence="2">Belongs to the prominin family.</text>
</comment>
<evidence type="ECO:0000256" key="1">
    <source>
        <dbReference type="ARBA" id="ARBA00004141"/>
    </source>
</evidence>
<evidence type="ECO:0000256" key="3">
    <source>
        <dbReference type="ARBA" id="ARBA00022692"/>
    </source>
</evidence>
<dbReference type="Pfam" id="PF05478">
    <property type="entry name" value="Prominin"/>
    <property type="match status" value="1"/>
</dbReference>
<dbReference type="AlphaFoldDB" id="A0A6A5HFK8"/>
<keyword evidence="5 8" id="KW-0472">Membrane</keyword>
<proteinExistence type="inferred from homology"/>
<evidence type="ECO:0000313" key="11">
    <source>
        <dbReference type="Proteomes" id="UP000483820"/>
    </source>
</evidence>
<accession>A0A6A5HFK8</accession>
<keyword evidence="9" id="KW-0732">Signal</keyword>
<dbReference type="EMBL" id="WUAV01000002">
    <property type="protein sequence ID" value="KAF1765534.1"/>
    <property type="molecule type" value="Genomic_DNA"/>
</dbReference>
<sequence length="829" mass="91265">MIIRPLFFLIVSIFATTSAQQQPQQCGLESPEIKSMKPSFGGISGFYNIAKGISDGLQNTPNSKTYNDLNNLIFGSGAVTYDQVITDMVVNQIGAIIFWSVGFVFVLAALVLGIATCIWQCCYSCVPKETSTRSEITGYVYAVLLFSAFSFILTGLVLFNVAETNLIDSVDNGMVYTNQISGDLNNVIQNGTDQITCEVTATTSQTFTNMNSLIQNYSSNVVDGTKDQVGITEVNNFNQTAFANANTATTNAANELKTSLQNVKSNDETCNKNMETLNGQFTPVVTTLTGLTAASQEVTKSDDLTKLLEQISAIQTEVQLQANQASGAINGTQDQINQSMSSITEMLTNVQQDINSVINSLKSAHRDLVTSSAYTAVKIGIRLAVTIPACIGCCFCILAFVVVIMSLREPDGMAMKLSVAVLSAFYSTIIISIILLLFSSLAFVLGWFTSAMCVPIFEDPNYQLFHLMNQTIAPVQPNGSPDVINIGDVLHSCNDHSMTLYTAIDGQIVISANSISQQLNLDTYRIAADKQIMQQPNVSFTLNPAWQVPKLINELDTNTQNAKAAVLDSCGDNDASAKYKTYVDNLMFSNTLSAQFYGNLQNLSTNSPNTTLIATQQNDNYFQQGDLSINQSISMLMENLEKNVFKCRPLVDIYNNGGFVMCEQFGKPIQGMWAGIGLAGIFLFFLSILLLLTYRWLKTNSEKGSGADYIYGQHSNGTRKLGEHNKIQTSDEYDIFTKPVISSTSNTGRRLPRVRPYDMDVVQPTEYDYEQTAAQMQRVQVLPDERHPNMSPSYFDTQNYGTRNTRFNDVDLFDNQSNNSSTQRGLRRM</sequence>
<comment type="caution">
    <text evidence="10">The sequence shown here is derived from an EMBL/GenBank/DDBJ whole genome shotgun (WGS) entry which is preliminary data.</text>
</comment>
<protein>
    <submittedName>
        <fullName evidence="10">Uncharacterized protein</fullName>
    </submittedName>
</protein>
<evidence type="ECO:0000256" key="5">
    <source>
        <dbReference type="ARBA" id="ARBA00023136"/>
    </source>
</evidence>
<dbReference type="CTD" id="9822395"/>
<dbReference type="Proteomes" id="UP000483820">
    <property type="component" value="Chromosome II"/>
</dbReference>
<feature type="compositionally biased region" description="Polar residues" evidence="7">
    <location>
        <begin position="814"/>
        <end position="829"/>
    </location>
</feature>
<feature type="transmembrane region" description="Helical" evidence="8">
    <location>
        <begin position="383"/>
        <end position="407"/>
    </location>
</feature>
<feature type="signal peptide" evidence="9">
    <location>
        <begin position="1"/>
        <end position="19"/>
    </location>
</feature>
<evidence type="ECO:0000256" key="9">
    <source>
        <dbReference type="SAM" id="SignalP"/>
    </source>
</evidence>
<evidence type="ECO:0000256" key="6">
    <source>
        <dbReference type="ARBA" id="ARBA00023180"/>
    </source>
</evidence>
<evidence type="ECO:0000256" key="7">
    <source>
        <dbReference type="SAM" id="MobiDB-lite"/>
    </source>
</evidence>
<dbReference type="InterPro" id="IPR008795">
    <property type="entry name" value="Prominin"/>
</dbReference>
<keyword evidence="6" id="KW-0325">Glycoprotein</keyword>
<gene>
    <name evidence="10" type="ORF">GCK72_005486</name>
</gene>
<evidence type="ECO:0000256" key="8">
    <source>
        <dbReference type="SAM" id="Phobius"/>
    </source>
</evidence>
<reference evidence="10 11" key="1">
    <citation type="submission" date="2019-12" db="EMBL/GenBank/DDBJ databases">
        <title>Chromosome-level assembly of the Caenorhabditis remanei genome.</title>
        <authorList>
            <person name="Teterina A.A."/>
            <person name="Willis J.H."/>
            <person name="Phillips P.C."/>
        </authorList>
    </citation>
    <scope>NUCLEOTIDE SEQUENCE [LARGE SCALE GENOMIC DNA]</scope>
    <source>
        <strain evidence="10 11">PX506</strain>
        <tissue evidence="10">Whole organism</tissue>
    </source>
</reference>
<evidence type="ECO:0000256" key="2">
    <source>
        <dbReference type="ARBA" id="ARBA00006058"/>
    </source>
</evidence>
<dbReference type="PANTHER" id="PTHR11238">
    <property type="entry name" value="PROMININ ISOFORM D-RELATED"/>
    <property type="match status" value="1"/>
</dbReference>
<feature type="transmembrane region" description="Helical" evidence="8">
    <location>
        <begin position="139"/>
        <end position="159"/>
    </location>
</feature>
<evidence type="ECO:0000313" key="10">
    <source>
        <dbReference type="EMBL" id="KAF1765534.1"/>
    </source>
</evidence>
<feature type="chain" id="PRO_5025635272" evidence="9">
    <location>
        <begin position="20"/>
        <end position="829"/>
    </location>
</feature>
<dbReference type="GO" id="GO:0016020">
    <property type="term" value="C:membrane"/>
    <property type="evidence" value="ECO:0007669"/>
    <property type="project" value="UniProtKB-SubCell"/>
</dbReference>
<keyword evidence="4 8" id="KW-1133">Transmembrane helix</keyword>